<dbReference type="Pfam" id="PF02803">
    <property type="entry name" value="Thiolase_C"/>
    <property type="match status" value="1"/>
</dbReference>
<protein>
    <submittedName>
        <fullName evidence="8">Putative acetyl-CoA acyltransferase</fullName>
        <ecNumber evidence="8">2.3.1.16</ecNumber>
    </submittedName>
</protein>
<sequence length="400" mass="42428">MPTHQRSMRDAVIVDAVRTPFGARDGSLSHWHPVDLVAETMVALVDRTGIDPEIIDDVILGCVMQVGEQSINIARNAILAAEWPEHIPGTTVDRQCGSSQQALHFAAQGVMAGAYDVVVAGGVEAMTRIPMGATTADGKYGFPFGPSVSARYADRGGLVSQGIAAELIADEWGFSRRDLDEYGLRSQQLARQASEEGRFENEIISVSGADGGAVLRDGGLRDTSLDELSRLKPSFRSEAEGGRMTAGNSSQITDGAASVLVMSADRADELGLTARARIVDFAVVGDDPRLMLTANIPATRRVLERSGLTLDDIDLFEVNEAFASAVLVWLRELGGDDPDLIDRVNVNGGAIALGHPLGASGARLTSTLLNELERTGGRYGLQVMCEGGGMANALIIERLA</sequence>
<reference evidence="8 9" key="1">
    <citation type="journal article" date="2013" name="Int. J. Syst. Evol. Microbiol.">
        <title>Ilumatobacter nonamiense sp. nov. and Ilumatobacter coccineum sp. nov., isolated from seashore sand.</title>
        <authorList>
            <person name="Matsumoto A."/>
            <person name="Kasai H."/>
            <person name="Matsuo Y."/>
            <person name="Shizuri Y."/>
            <person name="Ichikawa N."/>
            <person name="Fujita N."/>
            <person name="Omura S."/>
            <person name="Takahashi Y."/>
        </authorList>
    </citation>
    <scope>NUCLEOTIDE SEQUENCE [LARGE SCALE GENOMIC DNA]</scope>
    <source>
        <strain evidence="9">NBRC 103263 / KCTC 29153 / YM16-304</strain>
    </source>
</reference>
<dbReference type="PIRSF" id="PIRSF000429">
    <property type="entry name" value="Ac-CoA_Ac_transf"/>
    <property type="match status" value="1"/>
</dbReference>
<evidence type="ECO:0000256" key="1">
    <source>
        <dbReference type="ARBA" id="ARBA00010982"/>
    </source>
</evidence>
<dbReference type="Gene3D" id="3.40.47.10">
    <property type="match status" value="2"/>
</dbReference>
<accession>A0A6C7E7D7</accession>
<evidence type="ECO:0000313" key="8">
    <source>
        <dbReference type="EMBL" id="BAN00518.1"/>
    </source>
</evidence>
<dbReference type="EMBL" id="AP012057">
    <property type="protein sequence ID" value="BAN00518.1"/>
    <property type="molecule type" value="Genomic_DNA"/>
</dbReference>
<keyword evidence="3 5" id="KW-0012">Acyltransferase</keyword>
<keyword evidence="2 5" id="KW-0808">Transferase</keyword>
<evidence type="ECO:0000256" key="5">
    <source>
        <dbReference type="RuleBase" id="RU003557"/>
    </source>
</evidence>
<dbReference type="NCBIfam" id="TIGR01930">
    <property type="entry name" value="AcCoA-C-Actrans"/>
    <property type="match status" value="1"/>
</dbReference>
<feature type="active site" description="Proton acceptor" evidence="4">
    <location>
        <position position="385"/>
    </location>
</feature>
<dbReference type="InterPro" id="IPR020617">
    <property type="entry name" value="Thiolase_C"/>
</dbReference>
<evidence type="ECO:0000256" key="4">
    <source>
        <dbReference type="PIRSR" id="PIRSR000429-1"/>
    </source>
</evidence>
<evidence type="ECO:0000259" key="7">
    <source>
        <dbReference type="Pfam" id="PF02803"/>
    </source>
</evidence>
<name>A0A6C7E7D7_ILUCY</name>
<feature type="active site" description="Acyl-thioester intermediate" evidence="4">
    <location>
        <position position="96"/>
    </location>
</feature>
<organism evidence="8 9">
    <name type="scientific">Ilumatobacter coccineus (strain NBRC 103263 / KCTC 29153 / YM16-304)</name>
    <dbReference type="NCBI Taxonomy" id="1313172"/>
    <lineage>
        <taxon>Bacteria</taxon>
        <taxon>Bacillati</taxon>
        <taxon>Actinomycetota</taxon>
        <taxon>Acidimicrobiia</taxon>
        <taxon>Acidimicrobiales</taxon>
        <taxon>Ilumatobacteraceae</taxon>
        <taxon>Ilumatobacter</taxon>
    </lineage>
</organism>
<dbReference type="SUPFAM" id="SSF53901">
    <property type="entry name" value="Thiolase-like"/>
    <property type="match status" value="2"/>
</dbReference>
<dbReference type="GO" id="GO:0003988">
    <property type="term" value="F:acetyl-CoA C-acyltransferase activity"/>
    <property type="evidence" value="ECO:0007669"/>
    <property type="project" value="UniProtKB-EC"/>
</dbReference>
<dbReference type="PANTHER" id="PTHR43365:SF1">
    <property type="entry name" value="ACETYL-COA C-ACYLTRANSFERASE"/>
    <property type="match status" value="1"/>
</dbReference>
<dbReference type="PROSITE" id="PS00737">
    <property type="entry name" value="THIOLASE_2"/>
    <property type="match status" value="1"/>
</dbReference>
<evidence type="ECO:0000256" key="2">
    <source>
        <dbReference type="ARBA" id="ARBA00022679"/>
    </source>
</evidence>
<evidence type="ECO:0000313" key="9">
    <source>
        <dbReference type="Proteomes" id="UP000011863"/>
    </source>
</evidence>
<dbReference type="InterPro" id="IPR002155">
    <property type="entry name" value="Thiolase"/>
</dbReference>
<gene>
    <name evidence="8" type="ORF">YM304_02040</name>
</gene>
<feature type="domain" description="Thiolase C-terminal" evidence="7">
    <location>
        <begin position="273"/>
        <end position="398"/>
    </location>
</feature>
<dbReference type="EC" id="2.3.1.16" evidence="8"/>
<evidence type="ECO:0000256" key="3">
    <source>
        <dbReference type="ARBA" id="ARBA00023315"/>
    </source>
</evidence>
<dbReference type="KEGG" id="aym:YM304_02040"/>
<dbReference type="PANTHER" id="PTHR43365">
    <property type="entry name" value="BLR7806 PROTEIN"/>
    <property type="match status" value="1"/>
</dbReference>
<dbReference type="CDD" id="cd00751">
    <property type="entry name" value="thiolase"/>
    <property type="match status" value="1"/>
</dbReference>
<dbReference type="InterPro" id="IPR016039">
    <property type="entry name" value="Thiolase-like"/>
</dbReference>
<dbReference type="InterPro" id="IPR020613">
    <property type="entry name" value="Thiolase_CS"/>
</dbReference>
<comment type="similarity">
    <text evidence="1 5">Belongs to the thiolase-like superfamily. Thiolase family.</text>
</comment>
<dbReference type="InterPro" id="IPR020616">
    <property type="entry name" value="Thiolase_N"/>
</dbReference>
<dbReference type="AlphaFoldDB" id="A0A6C7E7D7"/>
<keyword evidence="9" id="KW-1185">Reference proteome</keyword>
<feature type="domain" description="Thiolase N-terminal" evidence="6">
    <location>
        <begin position="12"/>
        <end position="264"/>
    </location>
</feature>
<proteinExistence type="inferred from homology"/>
<dbReference type="Pfam" id="PF00108">
    <property type="entry name" value="Thiolase_N"/>
    <property type="match status" value="1"/>
</dbReference>
<dbReference type="Proteomes" id="UP000011863">
    <property type="component" value="Chromosome"/>
</dbReference>
<evidence type="ECO:0000259" key="6">
    <source>
        <dbReference type="Pfam" id="PF00108"/>
    </source>
</evidence>
<feature type="active site" description="Proton acceptor" evidence="4">
    <location>
        <position position="355"/>
    </location>
</feature>